<feature type="domain" description="Methyltransferase type 11" evidence="2">
    <location>
        <begin position="252"/>
        <end position="324"/>
    </location>
</feature>
<proteinExistence type="predicted"/>
<protein>
    <submittedName>
        <fullName evidence="3">Methyltransferase family protein</fullName>
    </submittedName>
</protein>
<dbReference type="OrthoDB" id="939937at2"/>
<dbReference type="Proteomes" id="UP000252707">
    <property type="component" value="Unassembled WGS sequence"/>
</dbReference>
<comment type="caution">
    <text evidence="3">The sequence shown here is derived from an EMBL/GenBank/DDBJ whole genome shotgun (WGS) entry which is preliminary data.</text>
</comment>
<dbReference type="CDD" id="cd02440">
    <property type="entry name" value="AdoMet_MTases"/>
    <property type="match status" value="1"/>
</dbReference>
<dbReference type="PANTHER" id="PTHR43036">
    <property type="entry name" value="OSJNBB0011N17.9 PROTEIN"/>
    <property type="match status" value="1"/>
</dbReference>
<gene>
    <name evidence="3" type="ORF">DFQ59_103208</name>
</gene>
<organism evidence="3 4">
    <name type="scientific">Thioalbus denitrificans</name>
    <dbReference type="NCBI Taxonomy" id="547122"/>
    <lineage>
        <taxon>Bacteria</taxon>
        <taxon>Pseudomonadati</taxon>
        <taxon>Pseudomonadota</taxon>
        <taxon>Gammaproteobacteria</taxon>
        <taxon>Chromatiales</taxon>
        <taxon>Ectothiorhodospiraceae</taxon>
        <taxon>Thioalbus</taxon>
    </lineage>
</organism>
<name>A0A369CB38_9GAMM</name>
<dbReference type="InterPro" id="IPR029063">
    <property type="entry name" value="SAM-dependent_MTases_sf"/>
</dbReference>
<keyword evidence="3" id="KW-0808">Transferase</keyword>
<reference evidence="3 4" key="1">
    <citation type="submission" date="2018-07" db="EMBL/GenBank/DDBJ databases">
        <title>Genomic Encyclopedia of Type Strains, Phase IV (KMG-IV): sequencing the most valuable type-strain genomes for metagenomic binning, comparative biology and taxonomic classification.</title>
        <authorList>
            <person name="Goeker M."/>
        </authorList>
    </citation>
    <scope>NUCLEOTIDE SEQUENCE [LARGE SCALE GENOMIC DNA]</scope>
    <source>
        <strain evidence="3 4">DSM 26407</strain>
    </source>
</reference>
<dbReference type="SUPFAM" id="SSF53335">
    <property type="entry name" value="S-adenosyl-L-methionine-dependent methyltransferases"/>
    <property type="match status" value="1"/>
</dbReference>
<dbReference type="PANTHER" id="PTHR43036:SF2">
    <property type="entry name" value="OS04G0481300 PROTEIN"/>
    <property type="match status" value="1"/>
</dbReference>
<evidence type="ECO:0000313" key="3">
    <source>
        <dbReference type="EMBL" id="RCX31242.1"/>
    </source>
</evidence>
<evidence type="ECO:0000256" key="1">
    <source>
        <dbReference type="SAM" id="MobiDB-lite"/>
    </source>
</evidence>
<dbReference type="InterPro" id="IPR013216">
    <property type="entry name" value="Methyltransf_11"/>
</dbReference>
<feature type="compositionally biased region" description="Basic and acidic residues" evidence="1">
    <location>
        <begin position="53"/>
        <end position="71"/>
    </location>
</feature>
<keyword evidence="4" id="KW-1185">Reference proteome</keyword>
<keyword evidence="3" id="KW-0489">Methyltransferase</keyword>
<feature type="region of interest" description="Disordered" evidence="1">
    <location>
        <begin position="46"/>
        <end position="72"/>
    </location>
</feature>
<dbReference type="Gene3D" id="3.40.50.150">
    <property type="entry name" value="Vaccinia Virus protein VP39"/>
    <property type="match status" value="1"/>
</dbReference>
<dbReference type="RefSeq" id="WP_114279423.1">
    <property type="nucleotide sequence ID" value="NZ_QPJY01000003.1"/>
</dbReference>
<accession>A0A369CB38</accession>
<dbReference type="AlphaFoldDB" id="A0A369CB38"/>
<evidence type="ECO:0000313" key="4">
    <source>
        <dbReference type="Proteomes" id="UP000252707"/>
    </source>
</evidence>
<dbReference type="Pfam" id="PF08241">
    <property type="entry name" value="Methyltransf_11"/>
    <property type="match status" value="1"/>
</dbReference>
<dbReference type="GO" id="GO:0008757">
    <property type="term" value="F:S-adenosylmethionine-dependent methyltransferase activity"/>
    <property type="evidence" value="ECO:0007669"/>
    <property type="project" value="InterPro"/>
</dbReference>
<sequence length="403" mass="45542">MRRQTASAVFELCWESGLARHTDITCTDSLNLWRDYLPPGLEALAESGPGTRLETRLPKEEPVPPRSRDRVVSVAPEQFDRHFRRGMTIEPRLGRFYPVGILQRLPGYSRGDRMPCRCVALEEKRLRFDLNHPLAGRDLRLAGELVARHDGGGPERGGLARDWALEAASGGPGMQALEPDLEVDFRSDDPFARLDEEPDERFYAIPRLAHHLDDTALARLSAFHGRMLRPGGRVLDLMSSWTSHLPGTLALERLTGLGMNREELEANPRLDERLVHDLNADPRLPFADESFDAVLCALSVEYLVRPRELFREVRRVLRPGGAFLVTFSNRWFPGKAIQLWPQLHEFERMGLVLAWFRDAGGFGELETWSLRGLPRPGDDKYSARLGASDPLFAVWGRRTGEAV</sequence>
<dbReference type="EMBL" id="QPJY01000003">
    <property type="protein sequence ID" value="RCX31242.1"/>
    <property type="molecule type" value="Genomic_DNA"/>
</dbReference>
<evidence type="ECO:0000259" key="2">
    <source>
        <dbReference type="Pfam" id="PF08241"/>
    </source>
</evidence>
<dbReference type="GO" id="GO:0032259">
    <property type="term" value="P:methylation"/>
    <property type="evidence" value="ECO:0007669"/>
    <property type="project" value="UniProtKB-KW"/>
</dbReference>
<dbReference type="GO" id="GO:0003755">
    <property type="term" value="F:peptidyl-prolyl cis-trans isomerase activity"/>
    <property type="evidence" value="ECO:0007669"/>
    <property type="project" value="InterPro"/>
</dbReference>
<dbReference type="InterPro" id="IPR046357">
    <property type="entry name" value="PPIase_dom_sf"/>
</dbReference>
<dbReference type="Gene3D" id="3.10.50.40">
    <property type="match status" value="1"/>
</dbReference>